<proteinExistence type="inferred from homology"/>
<dbReference type="Gene3D" id="1.10.357.20">
    <property type="entry name" value="SLC41 divalent cation transporters, integral membrane domain"/>
    <property type="match status" value="1"/>
</dbReference>
<dbReference type="InterPro" id="IPR036739">
    <property type="entry name" value="SLC41_membr_dom_sf"/>
</dbReference>
<dbReference type="PANTHER" id="PTHR43773">
    <property type="entry name" value="MAGNESIUM TRANSPORTER MGTE"/>
    <property type="match status" value="1"/>
</dbReference>
<feature type="domain" description="CBS" evidence="10">
    <location>
        <begin position="198"/>
        <end position="255"/>
    </location>
</feature>
<evidence type="ECO:0000256" key="4">
    <source>
        <dbReference type="ARBA" id="ARBA00022692"/>
    </source>
</evidence>
<evidence type="ECO:0000259" key="10">
    <source>
        <dbReference type="PROSITE" id="PS51371"/>
    </source>
</evidence>
<keyword evidence="6 9" id="KW-1133">Transmembrane helix</keyword>
<evidence type="ECO:0000313" key="12">
    <source>
        <dbReference type="Proteomes" id="UP001241747"/>
    </source>
</evidence>
<feature type="transmembrane region" description="Helical" evidence="9">
    <location>
        <begin position="431"/>
        <end position="454"/>
    </location>
</feature>
<dbReference type="SUPFAM" id="SSF54631">
    <property type="entry name" value="CBS-domain pair"/>
    <property type="match status" value="1"/>
</dbReference>
<comment type="subunit">
    <text evidence="9">Homodimer.</text>
</comment>
<keyword evidence="7 9" id="KW-0472">Membrane</keyword>
<dbReference type="InterPro" id="IPR006669">
    <property type="entry name" value="MgtE_transporter"/>
</dbReference>
<dbReference type="EMBL" id="JAUSVY010000003">
    <property type="protein sequence ID" value="MDQ0505084.1"/>
    <property type="molecule type" value="Genomic_DNA"/>
</dbReference>
<accession>A0ABU0LD69</accession>
<organism evidence="11 12">
    <name type="scientific">Xanthobacter agilis</name>
    <dbReference type="NCBI Taxonomy" id="47492"/>
    <lineage>
        <taxon>Bacteria</taxon>
        <taxon>Pseudomonadati</taxon>
        <taxon>Pseudomonadota</taxon>
        <taxon>Alphaproteobacteria</taxon>
        <taxon>Hyphomicrobiales</taxon>
        <taxon>Xanthobacteraceae</taxon>
        <taxon>Xanthobacter</taxon>
    </lineage>
</organism>
<dbReference type="PANTHER" id="PTHR43773:SF1">
    <property type="entry name" value="MAGNESIUM TRANSPORTER MGTE"/>
    <property type="match status" value="1"/>
</dbReference>
<sequence>MNLSKINEDAMAGTASHALVGRLGHEHVADIVEFLNAKTAQEATDVVAAMPLPWAIEVLDQPQFHDACEVIEALPQEKAVALLEGMSADRVVDVLRWVDNEARARLRNGMTPETRVAIDHLLTFPEGTAGSLMTTEFVSVPSDWTVQQTLDHVRAVEGSRETIYAIYVLDPVTRRLINTVTLRRLISGAPDANITTVAQPYAPITVSPTLSREEVARTISKYDFLAVPVVDTTGHIIGIVTVDDVIDAMIEEQTEDVQRMGGMEAIDEPYLDISFLQMIKKRAGWLCVLFLSEMLTTSAMQVFSDELEKAIVLALFIPLVMSSGGNSGSQATSLIIRALALRDVTLRDWWRVALRELPTGIVLGSILGVIGIIRIAVWQEAGIFDYGEYWRLLAVTIGAALIGIVTFGSMAGSLLPFALKRLGFDPATASAPFIATLVDVTGIVIYFSVAWLFLHGTIL</sequence>
<dbReference type="Pfam" id="PF00571">
    <property type="entry name" value="CBS"/>
    <property type="match status" value="1"/>
</dbReference>
<comment type="caution">
    <text evidence="9">Lacks conserved residue(s) required for the propagation of feature annotation.</text>
</comment>
<dbReference type="PROSITE" id="PS51371">
    <property type="entry name" value="CBS"/>
    <property type="match status" value="2"/>
</dbReference>
<dbReference type="InterPro" id="IPR006667">
    <property type="entry name" value="SLC41_membr_dom"/>
</dbReference>
<comment type="caution">
    <text evidence="11">The sequence shown here is derived from an EMBL/GenBank/DDBJ whole genome shotgun (WGS) entry which is preliminary data.</text>
</comment>
<evidence type="ECO:0000256" key="7">
    <source>
        <dbReference type="ARBA" id="ARBA00023136"/>
    </source>
</evidence>
<dbReference type="NCBIfam" id="TIGR00400">
    <property type="entry name" value="mgtE"/>
    <property type="match status" value="1"/>
</dbReference>
<feature type="domain" description="CBS" evidence="10">
    <location>
        <begin position="133"/>
        <end position="196"/>
    </location>
</feature>
<comment type="function">
    <text evidence="9">Acts as a magnesium transporter.</text>
</comment>
<evidence type="ECO:0000256" key="5">
    <source>
        <dbReference type="ARBA" id="ARBA00022842"/>
    </source>
</evidence>
<dbReference type="RefSeq" id="WP_370877796.1">
    <property type="nucleotide sequence ID" value="NZ_JABWGX010000011.1"/>
</dbReference>
<keyword evidence="8" id="KW-0129">CBS domain</keyword>
<dbReference type="Proteomes" id="UP001241747">
    <property type="component" value="Unassembled WGS sequence"/>
</dbReference>
<feature type="transmembrane region" description="Helical" evidence="9">
    <location>
        <begin position="357"/>
        <end position="377"/>
    </location>
</feature>
<dbReference type="Pfam" id="PF01769">
    <property type="entry name" value="MgtE"/>
    <property type="match status" value="1"/>
</dbReference>
<dbReference type="Pfam" id="PF03448">
    <property type="entry name" value="MgtE_N"/>
    <property type="match status" value="1"/>
</dbReference>
<gene>
    <name evidence="11" type="ORF">QOZ94_001866</name>
</gene>
<evidence type="ECO:0000256" key="8">
    <source>
        <dbReference type="PROSITE-ProRule" id="PRU00703"/>
    </source>
</evidence>
<feature type="transmembrane region" description="Helical" evidence="9">
    <location>
        <begin position="389"/>
        <end position="419"/>
    </location>
</feature>
<comment type="similarity">
    <text evidence="2 9">Belongs to the SLC41A transporter family.</text>
</comment>
<keyword evidence="4 9" id="KW-0812">Transmembrane</keyword>
<dbReference type="Gene3D" id="1.25.60.10">
    <property type="entry name" value="MgtE N-terminal domain-like"/>
    <property type="match status" value="1"/>
</dbReference>
<evidence type="ECO:0000313" key="11">
    <source>
        <dbReference type="EMBL" id="MDQ0505084.1"/>
    </source>
</evidence>
<dbReference type="CDD" id="cd04606">
    <property type="entry name" value="CBS_pair_Mg_transporter"/>
    <property type="match status" value="1"/>
</dbReference>
<comment type="subcellular location">
    <subcellularLocation>
        <location evidence="9">Cell membrane</location>
        <topology evidence="9">Multi-pass membrane protein</topology>
    </subcellularLocation>
    <subcellularLocation>
        <location evidence="1">Membrane</location>
        <topology evidence="1">Multi-pass membrane protein</topology>
    </subcellularLocation>
</comment>
<keyword evidence="9" id="KW-1003">Cell membrane</keyword>
<protein>
    <recommendedName>
        <fullName evidence="9">Magnesium transporter MgtE</fullName>
    </recommendedName>
</protein>
<keyword evidence="5 9" id="KW-0460">Magnesium</keyword>
<evidence type="ECO:0000256" key="1">
    <source>
        <dbReference type="ARBA" id="ARBA00004141"/>
    </source>
</evidence>
<dbReference type="InterPro" id="IPR006668">
    <property type="entry name" value="Mg_transptr_MgtE_intracell_dom"/>
</dbReference>
<dbReference type="SUPFAM" id="SSF158791">
    <property type="entry name" value="MgtE N-terminal domain-like"/>
    <property type="match status" value="1"/>
</dbReference>
<keyword evidence="12" id="KW-1185">Reference proteome</keyword>
<keyword evidence="3 9" id="KW-0813">Transport</keyword>
<dbReference type="SMART" id="SM00924">
    <property type="entry name" value="MgtE_N"/>
    <property type="match status" value="1"/>
</dbReference>
<keyword evidence="9" id="KW-0479">Metal-binding</keyword>
<dbReference type="SUPFAM" id="SSF161093">
    <property type="entry name" value="MgtE membrane domain-like"/>
    <property type="match status" value="1"/>
</dbReference>
<dbReference type="SMART" id="SM00116">
    <property type="entry name" value="CBS"/>
    <property type="match status" value="2"/>
</dbReference>
<evidence type="ECO:0000256" key="2">
    <source>
        <dbReference type="ARBA" id="ARBA00009749"/>
    </source>
</evidence>
<name>A0ABU0LD69_XANAG</name>
<evidence type="ECO:0000256" key="3">
    <source>
        <dbReference type="ARBA" id="ARBA00022448"/>
    </source>
</evidence>
<dbReference type="InterPro" id="IPR000644">
    <property type="entry name" value="CBS_dom"/>
</dbReference>
<dbReference type="Gene3D" id="3.10.580.10">
    <property type="entry name" value="CBS-domain"/>
    <property type="match status" value="1"/>
</dbReference>
<dbReference type="InterPro" id="IPR046342">
    <property type="entry name" value="CBS_dom_sf"/>
</dbReference>
<evidence type="ECO:0000256" key="6">
    <source>
        <dbReference type="ARBA" id="ARBA00022989"/>
    </source>
</evidence>
<evidence type="ECO:0000256" key="9">
    <source>
        <dbReference type="RuleBase" id="RU362011"/>
    </source>
</evidence>
<dbReference type="InterPro" id="IPR038076">
    <property type="entry name" value="MgtE_N_sf"/>
</dbReference>
<reference evidence="11 12" key="1">
    <citation type="submission" date="2023-07" db="EMBL/GenBank/DDBJ databases">
        <title>Genomic Encyclopedia of Type Strains, Phase IV (KMG-IV): sequencing the most valuable type-strain genomes for metagenomic binning, comparative biology and taxonomic classification.</title>
        <authorList>
            <person name="Goeker M."/>
        </authorList>
    </citation>
    <scope>NUCLEOTIDE SEQUENCE [LARGE SCALE GENOMIC DNA]</scope>
    <source>
        <strain evidence="11 12">DSM 3770</strain>
    </source>
</reference>